<dbReference type="InterPro" id="IPR017871">
    <property type="entry name" value="ABC_transporter-like_CS"/>
</dbReference>
<keyword evidence="2" id="KW-0813">Transport</keyword>
<feature type="transmembrane region" description="Helical" evidence="7">
    <location>
        <begin position="1042"/>
        <end position="1065"/>
    </location>
</feature>
<dbReference type="InterPro" id="IPR003838">
    <property type="entry name" value="ABC3_permease_C"/>
</dbReference>
<keyword evidence="3" id="KW-1003">Cell membrane</keyword>
<dbReference type="GO" id="GO:0005886">
    <property type="term" value="C:plasma membrane"/>
    <property type="evidence" value="ECO:0007669"/>
    <property type="project" value="UniProtKB-SubCell"/>
</dbReference>
<feature type="transmembrane region" description="Helical" evidence="7">
    <location>
        <begin position="498"/>
        <end position="529"/>
    </location>
</feature>
<keyword evidence="5 7" id="KW-1133">Transmembrane helix</keyword>
<evidence type="ECO:0000313" key="9">
    <source>
        <dbReference type="EMBL" id="CAI7997519.1"/>
    </source>
</evidence>
<keyword evidence="10" id="KW-1185">Reference proteome</keyword>
<dbReference type="GO" id="GO:0005524">
    <property type="term" value="F:ATP binding"/>
    <property type="evidence" value="ECO:0007669"/>
    <property type="project" value="UniProtKB-KW"/>
</dbReference>
<dbReference type="EMBL" id="CASHTH010000317">
    <property type="protein sequence ID" value="CAI7997519.1"/>
    <property type="molecule type" value="Genomic_DNA"/>
</dbReference>
<dbReference type="Gene3D" id="3.40.50.300">
    <property type="entry name" value="P-loop containing nucleotide triphosphate hydrolases"/>
    <property type="match status" value="1"/>
</dbReference>
<dbReference type="PANTHER" id="PTHR24220:SF685">
    <property type="entry name" value="ABC TRANSPORTER RELATED"/>
    <property type="match status" value="1"/>
</dbReference>
<dbReference type="PANTHER" id="PTHR24220">
    <property type="entry name" value="IMPORT ATP-BINDING PROTEIN"/>
    <property type="match status" value="1"/>
</dbReference>
<evidence type="ECO:0000256" key="3">
    <source>
        <dbReference type="ARBA" id="ARBA00022475"/>
    </source>
</evidence>
<evidence type="ECO:0000256" key="4">
    <source>
        <dbReference type="ARBA" id="ARBA00022692"/>
    </source>
</evidence>
<reference evidence="9" key="1">
    <citation type="submission" date="2023-03" db="EMBL/GenBank/DDBJ databases">
        <authorList>
            <person name="Steffen K."/>
            <person name="Cardenas P."/>
        </authorList>
    </citation>
    <scope>NUCLEOTIDE SEQUENCE</scope>
</reference>
<dbReference type="Proteomes" id="UP001174909">
    <property type="component" value="Unassembled WGS sequence"/>
</dbReference>
<dbReference type="Pfam" id="PF02687">
    <property type="entry name" value="FtsX"/>
    <property type="match status" value="2"/>
</dbReference>
<dbReference type="InterPro" id="IPR017911">
    <property type="entry name" value="MacB-like_ATP-bd"/>
</dbReference>
<protein>
    <submittedName>
        <fullName evidence="9">Uncharacterized ABC transporter ATP-binding protein TM_0352</fullName>
    </submittedName>
</protein>
<sequence>MSFLQLAYTMARRRIATAWRLELVLFLGILLSVALLSSSVVFSDLLAEAALRRTLRQAEPGDVNFWVRIFLNLEEPAIASQRASVYQSSIEFIDDRVTSVFDPYLEDHGRLLETSTFFFTDDPRFDVEQDARPRGRIQYMTGLFEEDRGQLLEGRWPSVPTGTAGEPMEVAIEKLGSDLVELALGEELAIHPATGETERKIVTIKIVGIFERVDPENDFWHGREHNFSNHNGDWPTVPMFTTEATILQRIATEYPGIYSNVTWIYDMNRQGFSFDQVEDIQRTIWLMRRDVISNLDNSTVSLKLDRLLDDYSEQLVLSRIPLFLMVFLVVGILAYYLALVSALTIRSRSTEIALLKSRGATTPQVGLMVFVEGLLLAIPAVAVGTLLAAPVAGVLGSLFFDVEGDGILIALSTRAFLLGTAGALLSVIVLTISTLVAARQGIVEFRQAGARPAQAPLLHRYYLDFLLLALIAIIWWQIQSRDSFLLRPVGRGELEIDFTLLLGPVLGLLALGLIVLRFFPLVVGLLARVMEPLGPVWLVQGLRRVGRDPIAPGSLVVLLMLATALGVIGSAFSSTLQRSQEDRARYEVGADLRIHHNGGRLPISSLNLEETHTSDVPGLELVEVSRLTGNLLTQGFSSERFEMLAVDTEKFDKIAWFREDFAGGKSLGSLMRTIAPERRIASEIQPAELQVPSSVLPTSSGGIELPSDATSLAVWANPGQPGARLALGARIRDANGYTFDALIGEPGEPGWQRVAGEIAPRPSRGNREPTPVEAPFTLVNLQVFSRFGLNDPGVVFLDELSAITPGGEVTVADFQSLSDWQVVEDYTRPGLYALEASQAVSRSSGRQSAAYSWAPGGISLRGLRPGPPNAPIPAIVSPQILEQADVEVGEVIHVGTSNFAFPIRLVAVADYFPTVDPRQRAFVILDLETLKFFGDQHGRRPGSGPNEVWATAIDEEAALAILSDALDDRGLLIEDWLVASDEISQRVEQPLANASWGGLLALMFLALVLASASGIVLFSYVDTGERRTEFALLRTLGSSAGQLNGLVWFNLLLMVACGVGLGTWAGQQIGTTLLPVLEVSEGGVRVTPPMVLQTNWITLAVAYLALASVALANVVWLAWFTARLNVQQNSGAPATTGPDGRVTPYVECRDLFKIFKLADLEVVALRGVDLEIATGEVTAIIGASGSGKTTLLNILAGLERPSAGQIRVGERDLLNISDRELVLYRRQEVGFVWQSTSRNLVPYLNVRDNIELPMAIARLPRPQRRQRSLELLAAMNMEDKAQRFPDQLSGGEQQRVSIGVALANHPPLLLADEPTGELDTQMADELLA</sequence>
<dbReference type="InterPro" id="IPR015854">
    <property type="entry name" value="ABC_transpr_LolD-like"/>
</dbReference>
<comment type="caution">
    <text evidence="9">The sequence shown here is derived from an EMBL/GenBank/DDBJ whole genome shotgun (WGS) entry which is preliminary data.</text>
</comment>
<evidence type="ECO:0000256" key="1">
    <source>
        <dbReference type="ARBA" id="ARBA00004651"/>
    </source>
</evidence>
<evidence type="ECO:0000256" key="2">
    <source>
        <dbReference type="ARBA" id="ARBA00022448"/>
    </source>
</evidence>
<organism evidence="9 10">
    <name type="scientific">Geodia barretti</name>
    <name type="common">Barrett's horny sponge</name>
    <dbReference type="NCBI Taxonomy" id="519541"/>
    <lineage>
        <taxon>Eukaryota</taxon>
        <taxon>Metazoa</taxon>
        <taxon>Porifera</taxon>
        <taxon>Demospongiae</taxon>
        <taxon>Heteroscleromorpha</taxon>
        <taxon>Tetractinellida</taxon>
        <taxon>Astrophorina</taxon>
        <taxon>Geodiidae</taxon>
        <taxon>Geodia</taxon>
    </lineage>
</organism>
<feature type="transmembrane region" description="Helical" evidence="7">
    <location>
        <begin position="322"/>
        <end position="345"/>
    </location>
</feature>
<evidence type="ECO:0000256" key="5">
    <source>
        <dbReference type="ARBA" id="ARBA00022989"/>
    </source>
</evidence>
<feature type="transmembrane region" description="Helical" evidence="7">
    <location>
        <begin position="365"/>
        <end position="395"/>
    </location>
</feature>
<keyword evidence="6 7" id="KW-0472">Membrane</keyword>
<dbReference type="Pfam" id="PF00005">
    <property type="entry name" value="ABC_tran"/>
    <property type="match status" value="1"/>
</dbReference>
<gene>
    <name evidence="9" type="ORF">GBAR_LOCUS2171</name>
</gene>
<keyword evidence="4 7" id="KW-0812">Transmembrane</keyword>
<evidence type="ECO:0000313" key="10">
    <source>
        <dbReference type="Proteomes" id="UP001174909"/>
    </source>
</evidence>
<feature type="domain" description="ABC transporter" evidence="8">
    <location>
        <begin position="1146"/>
        <end position="1328"/>
    </location>
</feature>
<feature type="transmembrane region" description="Helical" evidence="7">
    <location>
        <begin position="459"/>
        <end position="478"/>
    </location>
</feature>
<comment type="subcellular location">
    <subcellularLocation>
        <location evidence="1">Cell membrane</location>
        <topology evidence="1">Multi-pass membrane protein</topology>
    </subcellularLocation>
</comment>
<proteinExistence type="predicted"/>
<dbReference type="PROSITE" id="PS00211">
    <property type="entry name" value="ABC_TRANSPORTER_1"/>
    <property type="match status" value="1"/>
</dbReference>
<feature type="transmembrane region" description="Helical" evidence="7">
    <location>
        <begin position="550"/>
        <end position="572"/>
    </location>
</feature>
<evidence type="ECO:0000256" key="6">
    <source>
        <dbReference type="ARBA" id="ARBA00023136"/>
    </source>
</evidence>
<dbReference type="GO" id="GO:0016887">
    <property type="term" value="F:ATP hydrolysis activity"/>
    <property type="evidence" value="ECO:0007669"/>
    <property type="project" value="InterPro"/>
</dbReference>
<dbReference type="PROSITE" id="PS50893">
    <property type="entry name" value="ABC_TRANSPORTER_2"/>
    <property type="match status" value="1"/>
</dbReference>
<accession>A0AA35R0D7</accession>
<feature type="transmembrane region" description="Helical" evidence="7">
    <location>
        <begin position="415"/>
        <end position="438"/>
    </location>
</feature>
<evidence type="ECO:0000259" key="8">
    <source>
        <dbReference type="PROSITE" id="PS50893"/>
    </source>
</evidence>
<feature type="transmembrane region" description="Helical" evidence="7">
    <location>
        <begin position="1096"/>
        <end position="1120"/>
    </location>
</feature>
<evidence type="ECO:0000256" key="7">
    <source>
        <dbReference type="SAM" id="Phobius"/>
    </source>
</evidence>
<name>A0AA35R0D7_GEOBA</name>
<dbReference type="InterPro" id="IPR003439">
    <property type="entry name" value="ABC_transporter-like_ATP-bd"/>
</dbReference>
<keyword evidence="9" id="KW-0067">ATP-binding</keyword>
<dbReference type="CDD" id="cd03255">
    <property type="entry name" value="ABC_MJ0796_LolCDE_FtsE"/>
    <property type="match status" value="1"/>
</dbReference>
<dbReference type="InterPro" id="IPR027417">
    <property type="entry name" value="P-loop_NTPase"/>
</dbReference>
<dbReference type="SUPFAM" id="SSF52540">
    <property type="entry name" value="P-loop containing nucleoside triphosphate hydrolases"/>
    <property type="match status" value="1"/>
</dbReference>
<keyword evidence="9" id="KW-0547">Nucleotide-binding</keyword>
<feature type="transmembrane region" description="Helical" evidence="7">
    <location>
        <begin position="996"/>
        <end position="1021"/>
    </location>
</feature>
<dbReference type="GO" id="GO:0022857">
    <property type="term" value="F:transmembrane transporter activity"/>
    <property type="evidence" value="ECO:0007669"/>
    <property type="project" value="TreeGrafter"/>
</dbReference>